<dbReference type="AlphaFoldDB" id="A0A2K1L9A1"/>
<name>A0A2K1L9A1_PHYPA</name>
<dbReference type="Gramene" id="Pp3c1_22510V3.1">
    <property type="protein sequence ID" value="Pp3c1_22510V3.1"/>
    <property type="gene ID" value="Pp3c1_22510"/>
</dbReference>
<accession>A0A2K1L9A1</accession>
<comment type="similarity">
    <text evidence="1 9">Belongs to the RNase T2 family.</text>
</comment>
<dbReference type="EMBL" id="ABEU02000001">
    <property type="protein sequence ID" value="PNR62584.1"/>
    <property type="molecule type" value="Genomic_DNA"/>
</dbReference>
<dbReference type="InterPro" id="IPR033697">
    <property type="entry name" value="Ribonuclease_T2_eukaryotic"/>
</dbReference>
<dbReference type="SUPFAM" id="SSF55895">
    <property type="entry name" value="Ribonuclease Rh-like"/>
    <property type="match status" value="1"/>
</dbReference>
<proteinExistence type="inferred from homology"/>
<dbReference type="PaxDb" id="3218-PP1S59_320V6.1"/>
<keyword evidence="5" id="KW-0378">Hydrolase</keyword>
<feature type="active site" evidence="8">
    <location>
        <position position="191"/>
    </location>
</feature>
<dbReference type="Proteomes" id="UP000006727">
    <property type="component" value="Chromosome 1"/>
</dbReference>
<keyword evidence="4" id="KW-0255">Endonuclease</keyword>
<dbReference type="Gene3D" id="3.90.730.10">
    <property type="entry name" value="Ribonuclease T2-like"/>
    <property type="match status" value="1"/>
</dbReference>
<dbReference type="PROSITE" id="PS00531">
    <property type="entry name" value="RNASE_T2_2"/>
    <property type="match status" value="1"/>
</dbReference>
<dbReference type="OMA" id="NYAKCRG"/>
<feature type="active site" evidence="8">
    <location>
        <position position="134"/>
    </location>
</feature>
<evidence type="ECO:0000313" key="11">
    <source>
        <dbReference type="EnsemblPlants" id="Pp3c1_22510V3.1"/>
    </source>
</evidence>
<evidence type="ECO:0000256" key="9">
    <source>
        <dbReference type="RuleBase" id="RU004328"/>
    </source>
</evidence>
<dbReference type="EnsemblPlants" id="Pp3c1_22510V3.1">
    <property type="protein sequence ID" value="Pp3c1_22510V3.1"/>
    <property type="gene ID" value="Pp3c1_22510"/>
</dbReference>
<keyword evidence="12" id="KW-1185">Reference proteome</keyword>
<dbReference type="InterPro" id="IPR036430">
    <property type="entry name" value="RNase_T2-like_sf"/>
</dbReference>
<dbReference type="RefSeq" id="XP_024376818.2">
    <property type="nucleotide sequence ID" value="XM_024521050.2"/>
</dbReference>
<sequence length="318" mass="34942">MLLLRPAPSRVFSVTGSVDAAASLPRLTLHHHSRIVNLCGIISSRPCCFSFSSFGIVRIAVEGMRALLKGTAAMPSIMLVALVAWSMICGLAVQAQDDFDFFYFVQQWPGSYCDTRRGCCFPLSSNPKAVFGIHGLWPNYDDGSWPDFCTKEPFNPKELADVVDQMDDDWGSLACPASDSHSFWTHEWTKHGTCSGLGQHGYFQSAIDLYGKHDITGALAKAGILPDGKHYQVDAIRHAISTVLDGHLPGIDCNKDGHGNRQLYQVYICVGKDGKTLIECPIFPRNECKGSVEFPVFDPHHHRLNSGGANDTGMRSDH</sequence>
<dbReference type="PROSITE" id="PS00530">
    <property type="entry name" value="RNASE_T2_1"/>
    <property type="match status" value="1"/>
</dbReference>
<dbReference type="GO" id="GO:0006401">
    <property type="term" value="P:RNA catabolic process"/>
    <property type="evidence" value="ECO:0000318"/>
    <property type="project" value="GO_Central"/>
</dbReference>
<evidence type="ECO:0000313" key="12">
    <source>
        <dbReference type="Proteomes" id="UP000006727"/>
    </source>
</evidence>
<dbReference type="InterPro" id="IPR018188">
    <property type="entry name" value="RNase_T2_His_AS_1"/>
</dbReference>
<dbReference type="Pfam" id="PF00445">
    <property type="entry name" value="Ribonuclease_T2"/>
    <property type="match status" value="1"/>
</dbReference>
<keyword evidence="2" id="KW-0540">Nuclease</keyword>
<dbReference type="InterPro" id="IPR033130">
    <property type="entry name" value="RNase_T2_His_AS_2"/>
</dbReference>
<dbReference type="CDD" id="cd01061">
    <property type="entry name" value="RNase_T2_euk"/>
    <property type="match status" value="1"/>
</dbReference>
<evidence type="ECO:0000256" key="1">
    <source>
        <dbReference type="ARBA" id="ARBA00007469"/>
    </source>
</evidence>
<reference evidence="10 12" key="1">
    <citation type="journal article" date="2008" name="Science">
        <title>The Physcomitrella genome reveals evolutionary insights into the conquest of land by plants.</title>
        <authorList>
            <person name="Rensing S."/>
            <person name="Lang D."/>
            <person name="Zimmer A."/>
            <person name="Terry A."/>
            <person name="Salamov A."/>
            <person name="Shapiro H."/>
            <person name="Nishiyama T."/>
            <person name="Perroud P.-F."/>
            <person name="Lindquist E."/>
            <person name="Kamisugi Y."/>
            <person name="Tanahashi T."/>
            <person name="Sakakibara K."/>
            <person name="Fujita T."/>
            <person name="Oishi K."/>
            <person name="Shin-I T."/>
            <person name="Kuroki Y."/>
            <person name="Toyoda A."/>
            <person name="Suzuki Y."/>
            <person name="Hashimoto A."/>
            <person name="Yamaguchi K."/>
            <person name="Sugano A."/>
            <person name="Kohara Y."/>
            <person name="Fujiyama A."/>
            <person name="Anterola A."/>
            <person name="Aoki S."/>
            <person name="Ashton N."/>
            <person name="Barbazuk W.B."/>
            <person name="Barker E."/>
            <person name="Bennetzen J."/>
            <person name="Bezanilla M."/>
            <person name="Blankenship R."/>
            <person name="Cho S.H."/>
            <person name="Dutcher S."/>
            <person name="Estelle M."/>
            <person name="Fawcett J.A."/>
            <person name="Gundlach H."/>
            <person name="Hanada K."/>
            <person name="Heyl A."/>
            <person name="Hicks K.A."/>
            <person name="Hugh J."/>
            <person name="Lohr M."/>
            <person name="Mayer K."/>
            <person name="Melkozernov A."/>
            <person name="Murata T."/>
            <person name="Nelson D."/>
            <person name="Pils B."/>
            <person name="Prigge M."/>
            <person name="Reiss B."/>
            <person name="Renner T."/>
            <person name="Rombauts S."/>
            <person name="Rushton P."/>
            <person name="Sanderfoot A."/>
            <person name="Schween G."/>
            <person name="Shiu S.-H."/>
            <person name="Stueber K."/>
            <person name="Theodoulou F.L."/>
            <person name="Tu H."/>
            <person name="Van de Peer Y."/>
            <person name="Verrier P.J."/>
            <person name="Waters E."/>
            <person name="Wood A."/>
            <person name="Yang L."/>
            <person name="Cove D."/>
            <person name="Cuming A."/>
            <person name="Hasebe M."/>
            <person name="Lucas S."/>
            <person name="Mishler D.B."/>
            <person name="Reski R."/>
            <person name="Grigoriev I."/>
            <person name="Quatrano R.S."/>
            <person name="Boore J.L."/>
        </authorList>
    </citation>
    <scope>NUCLEOTIDE SEQUENCE [LARGE SCALE GENOMIC DNA]</scope>
    <source>
        <strain evidence="11 12">cv. Gransden 2004</strain>
    </source>
</reference>
<dbReference type="FunCoup" id="A0A2K1L9A1">
    <property type="interactions" value="1687"/>
</dbReference>
<reference evidence="10 12" key="2">
    <citation type="journal article" date="2018" name="Plant J.">
        <title>The Physcomitrella patens chromosome-scale assembly reveals moss genome structure and evolution.</title>
        <authorList>
            <person name="Lang D."/>
            <person name="Ullrich K.K."/>
            <person name="Murat F."/>
            <person name="Fuchs J."/>
            <person name="Jenkins J."/>
            <person name="Haas F.B."/>
            <person name="Piednoel M."/>
            <person name="Gundlach H."/>
            <person name="Van Bel M."/>
            <person name="Meyberg R."/>
            <person name="Vives C."/>
            <person name="Morata J."/>
            <person name="Symeonidi A."/>
            <person name="Hiss M."/>
            <person name="Muchero W."/>
            <person name="Kamisugi Y."/>
            <person name="Saleh O."/>
            <person name="Blanc G."/>
            <person name="Decker E.L."/>
            <person name="van Gessel N."/>
            <person name="Grimwood J."/>
            <person name="Hayes R.D."/>
            <person name="Graham S.W."/>
            <person name="Gunter L.E."/>
            <person name="McDaniel S.F."/>
            <person name="Hoernstein S.N.W."/>
            <person name="Larsson A."/>
            <person name="Li F.W."/>
            <person name="Perroud P.F."/>
            <person name="Phillips J."/>
            <person name="Ranjan P."/>
            <person name="Rokshar D.S."/>
            <person name="Rothfels C.J."/>
            <person name="Schneider L."/>
            <person name="Shu S."/>
            <person name="Stevenson D.W."/>
            <person name="Thummler F."/>
            <person name="Tillich M."/>
            <person name="Villarreal Aguilar J.C."/>
            <person name="Widiez T."/>
            <person name="Wong G.K."/>
            <person name="Wymore A."/>
            <person name="Zhang Y."/>
            <person name="Zimmer A.D."/>
            <person name="Quatrano R.S."/>
            <person name="Mayer K.F.X."/>
            <person name="Goodstein D."/>
            <person name="Casacuberta J.M."/>
            <person name="Vandepoele K."/>
            <person name="Reski R."/>
            <person name="Cuming A.C."/>
            <person name="Tuskan G.A."/>
            <person name="Maumus F."/>
            <person name="Salse J."/>
            <person name="Schmutz J."/>
            <person name="Rensing S.A."/>
        </authorList>
    </citation>
    <scope>NUCLEOTIDE SEQUENCE [LARGE SCALE GENOMIC DNA]</scope>
    <source>
        <strain evidence="11 12">cv. Gransden 2004</strain>
    </source>
</reference>
<evidence type="ECO:0000256" key="5">
    <source>
        <dbReference type="ARBA" id="ARBA00022801"/>
    </source>
</evidence>
<reference evidence="11" key="3">
    <citation type="submission" date="2020-12" db="UniProtKB">
        <authorList>
            <consortium name="EnsemblPlants"/>
        </authorList>
    </citation>
    <scope>IDENTIFICATION</scope>
</reference>
<dbReference type="GO" id="GO:0016787">
    <property type="term" value="F:hydrolase activity"/>
    <property type="evidence" value="ECO:0007669"/>
    <property type="project" value="UniProtKB-KW"/>
</dbReference>
<evidence type="ECO:0000256" key="8">
    <source>
        <dbReference type="PIRSR" id="PIRSR633697-1"/>
    </source>
</evidence>
<protein>
    <submittedName>
        <fullName evidence="10 11">Uncharacterized protein</fullName>
    </submittedName>
</protein>
<dbReference type="EnsemblPlants" id="Pp3c1_22510V3.3">
    <property type="protein sequence ID" value="Pp3c1_22510V3.3"/>
    <property type="gene ID" value="Pp3c1_22510"/>
</dbReference>
<dbReference type="InterPro" id="IPR001568">
    <property type="entry name" value="RNase_T2-like"/>
</dbReference>
<dbReference type="PANTHER" id="PTHR11240:SF75">
    <property type="entry name" value="RIBONUCLEASE 3"/>
    <property type="match status" value="1"/>
</dbReference>
<organism evidence="10">
    <name type="scientific">Physcomitrium patens</name>
    <name type="common">Spreading-leaved earth moss</name>
    <name type="synonym">Physcomitrella patens</name>
    <dbReference type="NCBI Taxonomy" id="3218"/>
    <lineage>
        <taxon>Eukaryota</taxon>
        <taxon>Viridiplantae</taxon>
        <taxon>Streptophyta</taxon>
        <taxon>Embryophyta</taxon>
        <taxon>Bryophyta</taxon>
        <taxon>Bryophytina</taxon>
        <taxon>Bryopsida</taxon>
        <taxon>Funariidae</taxon>
        <taxon>Funariales</taxon>
        <taxon>Funariaceae</taxon>
        <taxon>Physcomitrium</taxon>
    </lineage>
</organism>
<dbReference type="STRING" id="3218.A0A2K1L9A1"/>
<dbReference type="PANTHER" id="PTHR11240">
    <property type="entry name" value="RIBONUCLEASE T2"/>
    <property type="match status" value="1"/>
</dbReference>
<keyword evidence="6" id="KW-1015">Disulfide bond</keyword>
<evidence type="ECO:0000256" key="3">
    <source>
        <dbReference type="ARBA" id="ARBA00022729"/>
    </source>
</evidence>
<dbReference type="GO" id="GO:0005576">
    <property type="term" value="C:extracellular region"/>
    <property type="evidence" value="ECO:0000318"/>
    <property type="project" value="GO_Central"/>
</dbReference>
<evidence type="ECO:0000256" key="4">
    <source>
        <dbReference type="ARBA" id="ARBA00022759"/>
    </source>
</evidence>
<keyword evidence="7" id="KW-0456">Lyase</keyword>
<evidence type="ECO:0000313" key="10">
    <source>
        <dbReference type="EMBL" id="PNR62584.1"/>
    </source>
</evidence>
<gene>
    <name evidence="11" type="primary">LOC112282903</name>
    <name evidence="10" type="ORF">PHYPA_001008</name>
</gene>
<dbReference type="FunFam" id="3.90.730.10:FF:000007">
    <property type="entry name" value="Ribonuclease T2"/>
    <property type="match status" value="1"/>
</dbReference>
<dbReference type="GO" id="GO:0033897">
    <property type="term" value="F:ribonuclease T2 activity"/>
    <property type="evidence" value="ECO:0007669"/>
    <property type="project" value="InterPro"/>
</dbReference>
<dbReference type="GO" id="GO:0004521">
    <property type="term" value="F:RNA endonuclease activity"/>
    <property type="evidence" value="ECO:0000318"/>
    <property type="project" value="GO_Central"/>
</dbReference>
<dbReference type="Gramene" id="Pp3c1_22510V3.3">
    <property type="protein sequence ID" value="Pp3c1_22510V3.3"/>
    <property type="gene ID" value="Pp3c1_22510"/>
</dbReference>
<dbReference type="GO" id="GO:0003723">
    <property type="term" value="F:RNA binding"/>
    <property type="evidence" value="ECO:0007669"/>
    <property type="project" value="InterPro"/>
</dbReference>
<evidence type="ECO:0000256" key="7">
    <source>
        <dbReference type="ARBA" id="ARBA00023239"/>
    </source>
</evidence>
<feature type="active site" evidence="8">
    <location>
        <position position="187"/>
    </location>
</feature>
<keyword evidence="3" id="KW-0732">Signal</keyword>
<evidence type="ECO:0000256" key="6">
    <source>
        <dbReference type="ARBA" id="ARBA00023157"/>
    </source>
</evidence>
<dbReference type="GeneID" id="112282903"/>
<evidence type="ECO:0000256" key="2">
    <source>
        <dbReference type="ARBA" id="ARBA00022722"/>
    </source>
</evidence>